<dbReference type="PANTHER" id="PTHR30616">
    <property type="entry name" value="UNCHARACTERIZED PROTEIN YFIH"/>
    <property type="match status" value="1"/>
</dbReference>
<organism evidence="11 12">
    <name type="scientific">SAR92 clade bacterium</name>
    <dbReference type="NCBI Taxonomy" id="2315479"/>
    <lineage>
        <taxon>Bacteria</taxon>
        <taxon>Pseudomonadati</taxon>
        <taxon>Pseudomonadota</taxon>
        <taxon>Gammaproteobacteria</taxon>
        <taxon>Cellvibrionales</taxon>
        <taxon>Porticoccaceae</taxon>
        <taxon>SAR92 clade</taxon>
    </lineage>
</organism>
<evidence type="ECO:0000313" key="11">
    <source>
        <dbReference type="EMBL" id="RZO19838.1"/>
    </source>
</evidence>
<protein>
    <recommendedName>
        <fullName evidence="10">Purine nucleoside phosphorylase</fullName>
    </recommendedName>
</protein>
<dbReference type="InterPro" id="IPR011324">
    <property type="entry name" value="Cytotoxic_necrot_fac-like_cat"/>
</dbReference>
<dbReference type="GO" id="GO:0005507">
    <property type="term" value="F:copper ion binding"/>
    <property type="evidence" value="ECO:0007669"/>
    <property type="project" value="TreeGrafter"/>
</dbReference>
<comment type="catalytic activity">
    <reaction evidence="9">
        <text>S-methyl-5'-thioadenosine + phosphate = 5-(methylsulfanyl)-alpha-D-ribose 1-phosphate + adenine</text>
        <dbReference type="Rhea" id="RHEA:11852"/>
        <dbReference type="ChEBI" id="CHEBI:16708"/>
        <dbReference type="ChEBI" id="CHEBI:17509"/>
        <dbReference type="ChEBI" id="CHEBI:43474"/>
        <dbReference type="ChEBI" id="CHEBI:58533"/>
        <dbReference type="EC" id="2.4.2.28"/>
    </reaction>
    <physiologicalReaction direction="left-to-right" evidence="9">
        <dbReference type="Rhea" id="RHEA:11853"/>
    </physiologicalReaction>
</comment>
<dbReference type="CDD" id="cd16833">
    <property type="entry name" value="YfiH"/>
    <property type="match status" value="1"/>
</dbReference>
<evidence type="ECO:0000256" key="7">
    <source>
        <dbReference type="ARBA" id="ARBA00047989"/>
    </source>
</evidence>
<evidence type="ECO:0000256" key="4">
    <source>
        <dbReference type="ARBA" id="ARBA00022723"/>
    </source>
</evidence>
<dbReference type="SUPFAM" id="SSF64438">
    <property type="entry name" value="CNF1/YfiH-like putative cysteine hydrolases"/>
    <property type="match status" value="1"/>
</dbReference>
<dbReference type="InterPro" id="IPR038371">
    <property type="entry name" value="Cu_polyphenol_OxRdtase_sf"/>
</dbReference>
<dbReference type="GO" id="GO:0017061">
    <property type="term" value="F:S-methyl-5-thioadenosine phosphorylase activity"/>
    <property type="evidence" value="ECO:0007669"/>
    <property type="project" value="UniProtKB-EC"/>
</dbReference>
<dbReference type="AlphaFoldDB" id="A0A520MF40"/>
<keyword evidence="3" id="KW-0808">Transferase</keyword>
<name>A0A520MF40_9GAMM</name>
<keyword evidence="6" id="KW-0862">Zinc</keyword>
<evidence type="ECO:0000313" key="12">
    <source>
        <dbReference type="Proteomes" id="UP000315889"/>
    </source>
</evidence>
<comment type="catalytic activity">
    <reaction evidence="8">
        <text>adenosine + phosphate = alpha-D-ribose 1-phosphate + adenine</text>
        <dbReference type="Rhea" id="RHEA:27642"/>
        <dbReference type="ChEBI" id="CHEBI:16335"/>
        <dbReference type="ChEBI" id="CHEBI:16708"/>
        <dbReference type="ChEBI" id="CHEBI:43474"/>
        <dbReference type="ChEBI" id="CHEBI:57720"/>
        <dbReference type="EC" id="2.4.2.1"/>
    </reaction>
    <physiologicalReaction direction="left-to-right" evidence="8">
        <dbReference type="Rhea" id="RHEA:27643"/>
    </physiologicalReaction>
</comment>
<comment type="catalytic activity">
    <reaction evidence="1">
        <text>inosine + phosphate = alpha-D-ribose 1-phosphate + hypoxanthine</text>
        <dbReference type="Rhea" id="RHEA:27646"/>
        <dbReference type="ChEBI" id="CHEBI:17368"/>
        <dbReference type="ChEBI" id="CHEBI:17596"/>
        <dbReference type="ChEBI" id="CHEBI:43474"/>
        <dbReference type="ChEBI" id="CHEBI:57720"/>
        <dbReference type="EC" id="2.4.2.1"/>
    </reaction>
    <physiologicalReaction direction="left-to-right" evidence="1">
        <dbReference type="Rhea" id="RHEA:27647"/>
    </physiologicalReaction>
</comment>
<dbReference type="Proteomes" id="UP000315889">
    <property type="component" value="Unassembled WGS sequence"/>
</dbReference>
<evidence type="ECO:0000256" key="2">
    <source>
        <dbReference type="ARBA" id="ARBA00007353"/>
    </source>
</evidence>
<gene>
    <name evidence="11" type="primary">pgeF</name>
    <name evidence="11" type="ORF">EVB03_06815</name>
</gene>
<dbReference type="EMBL" id="SHBP01000008">
    <property type="protein sequence ID" value="RZO19838.1"/>
    <property type="molecule type" value="Genomic_DNA"/>
</dbReference>
<comment type="caution">
    <text evidence="11">The sequence shown here is derived from an EMBL/GenBank/DDBJ whole genome shotgun (WGS) entry which is preliminary data.</text>
</comment>
<keyword evidence="5" id="KW-0378">Hydrolase</keyword>
<evidence type="ECO:0000256" key="8">
    <source>
        <dbReference type="ARBA" id="ARBA00048968"/>
    </source>
</evidence>
<evidence type="ECO:0000256" key="10">
    <source>
        <dbReference type="RuleBase" id="RU361274"/>
    </source>
</evidence>
<reference evidence="11 12" key="1">
    <citation type="submission" date="2019-02" db="EMBL/GenBank/DDBJ databases">
        <title>Prokaryotic population dynamics and viral predation in marine succession experiment using metagenomics: the confinement effect.</title>
        <authorList>
            <person name="Haro-Moreno J.M."/>
            <person name="Rodriguez-Valera F."/>
            <person name="Lopez-Perez M."/>
        </authorList>
    </citation>
    <scope>NUCLEOTIDE SEQUENCE [LARGE SCALE GENOMIC DNA]</scope>
    <source>
        <strain evidence="11">MED-G170</strain>
    </source>
</reference>
<evidence type="ECO:0000256" key="9">
    <source>
        <dbReference type="ARBA" id="ARBA00049893"/>
    </source>
</evidence>
<evidence type="ECO:0000256" key="6">
    <source>
        <dbReference type="ARBA" id="ARBA00022833"/>
    </source>
</evidence>
<dbReference type="InterPro" id="IPR003730">
    <property type="entry name" value="Cu_polyphenol_OxRdtase"/>
</dbReference>
<accession>A0A520MF40</accession>
<dbReference type="GO" id="GO:0016787">
    <property type="term" value="F:hydrolase activity"/>
    <property type="evidence" value="ECO:0007669"/>
    <property type="project" value="UniProtKB-KW"/>
</dbReference>
<evidence type="ECO:0000256" key="5">
    <source>
        <dbReference type="ARBA" id="ARBA00022801"/>
    </source>
</evidence>
<comment type="catalytic activity">
    <reaction evidence="7">
        <text>adenosine + H2O + H(+) = inosine + NH4(+)</text>
        <dbReference type="Rhea" id="RHEA:24408"/>
        <dbReference type="ChEBI" id="CHEBI:15377"/>
        <dbReference type="ChEBI" id="CHEBI:15378"/>
        <dbReference type="ChEBI" id="CHEBI:16335"/>
        <dbReference type="ChEBI" id="CHEBI:17596"/>
        <dbReference type="ChEBI" id="CHEBI:28938"/>
        <dbReference type="EC" id="3.5.4.4"/>
    </reaction>
    <physiologicalReaction direction="left-to-right" evidence="7">
        <dbReference type="Rhea" id="RHEA:24409"/>
    </physiologicalReaction>
</comment>
<proteinExistence type="inferred from homology"/>
<keyword evidence="4" id="KW-0479">Metal-binding</keyword>
<dbReference type="Gene3D" id="3.60.140.10">
    <property type="entry name" value="CNF1/YfiH-like putative cysteine hydrolases"/>
    <property type="match status" value="1"/>
</dbReference>
<dbReference type="PANTHER" id="PTHR30616:SF2">
    <property type="entry name" value="PURINE NUCLEOSIDE PHOSPHORYLASE LACC1"/>
    <property type="match status" value="1"/>
</dbReference>
<comment type="similarity">
    <text evidence="2 10">Belongs to the purine nucleoside phosphorylase YfiH/LACC1 family.</text>
</comment>
<evidence type="ECO:0000256" key="3">
    <source>
        <dbReference type="ARBA" id="ARBA00022679"/>
    </source>
</evidence>
<dbReference type="Pfam" id="PF02578">
    <property type="entry name" value="Cu-oxidase_4"/>
    <property type="match status" value="1"/>
</dbReference>
<evidence type="ECO:0000256" key="1">
    <source>
        <dbReference type="ARBA" id="ARBA00000553"/>
    </source>
</evidence>
<sequence>MVSQPPSFFIPDWPAPTSIGAAISLRSGGISKGAFSSNNMALHVGDNAIDVRANRDSLISRLGLLGTPLWLNQVHGTDVIYVPDAEEIPDADGSYTDKSQTICAVMTADCLPILLCDKAGSEVAAVHAGWRGLCHGVVRQAVRSFRSPVEQIMAFLGPAIGPKAFEVGPEVLESFLDNAQSQQHQKSIITAFKSTDNNQFNDHFFADLYALARAELAACGIDSIFGGDFCTFSDKERFYSYRREQTTGRHASLIWLK</sequence>
<dbReference type="NCBIfam" id="TIGR00726">
    <property type="entry name" value="peptidoglycan editing factor PgeF"/>
    <property type="match status" value="1"/>
</dbReference>